<evidence type="ECO:0000313" key="3">
    <source>
        <dbReference type="Proteomes" id="UP001166291"/>
    </source>
</evidence>
<proteinExistence type="predicted"/>
<gene>
    <name evidence="2" type="ORF">KXJ70_01220</name>
</gene>
<feature type="transmembrane region" description="Helical" evidence="1">
    <location>
        <begin position="163"/>
        <end position="184"/>
    </location>
</feature>
<keyword evidence="1" id="KW-1133">Transmembrane helix</keyword>
<organism evidence="2 3">
    <name type="scientific">Zhongshania aquimaris</name>
    <dbReference type="NCBI Taxonomy" id="2857107"/>
    <lineage>
        <taxon>Bacteria</taxon>
        <taxon>Pseudomonadati</taxon>
        <taxon>Pseudomonadota</taxon>
        <taxon>Gammaproteobacteria</taxon>
        <taxon>Cellvibrionales</taxon>
        <taxon>Spongiibacteraceae</taxon>
        <taxon>Zhongshania</taxon>
    </lineage>
</organism>
<dbReference type="RefSeq" id="WP_219041639.1">
    <property type="nucleotide sequence ID" value="NZ_JAHWDQ010000001.1"/>
</dbReference>
<sequence length="230" mass="25004">MDEEEVGLRSFSAATLCALVSVTLCLALGGSVLFEAALQQWRFNGSTGDELIANDPRSQREASLERKVLALATSLLPATDIKVSVQVESASAIDQAAELKSVLLIIDRAQPDNRIEEPLSSLVSAGLAMNSARGDQLVVRFHPFPSINDAAYEKFGLSTSQRMLLGVGISLLGLIGSVLLFHHYRKIRAKTLQLENDYRDQLLRFKSIAQEEPARVASVLSGWLNGTPLK</sequence>
<protein>
    <submittedName>
        <fullName evidence="2">Uncharacterized protein</fullName>
    </submittedName>
</protein>
<keyword evidence="3" id="KW-1185">Reference proteome</keyword>
<accession>A0ABS6VM38</accession>
<dbReference type="Proteomes" id="UP001166291">
    <property type="component" value="Unassembled WGS sequence"/>
</dbReference>
<feature type="transmembrane region" description="Helical" evidence="1">
    <location>
        <begin position="12"/>
        <end position="34"/>
    </location>
</feature>
<evidence type="ECO:0000256" key="1">
    <source>
        <dbReference type="SAM" id="Phobius"/>
    </source>
</evidence>
<comment type="caution">
    <text evidence="2">The sequence shown here is derived from an EMBL/GenBank/DDBJ whole genome shotgun (WGS) entry which is preliminary data.</text>
</comment>
<reference evidence="2" key="1">
    <citation type="submission" date="2021-07" db="EMBL/GenBank/DDBJ databases">
        <title>Zhongshania sp. CAU 1632 isolated from seawater.</title>
        <authorList>
            <person name="Kim W."/>
        </authorList>
    </citation>
    <scope>NUCLEOTIDE SEQUENCE</scope>
    <source>
        <strain evidence="2">CAU 1632</strain>
    </source>
</reference>
<evidence type="ECO:0000313" key="2">
    <source>
        <dbReference type="EMBL" id="MBW2939378.1"/>
    </source>
</evidence>
<name>A0ABS6VM38_9GAMM</name>
<dbReference type="EMBL" id="JAHWDQ010000001">
    <property type="protein sequence ID" value="MBW2939378.1"/>
    <property type="molecule type" value="Genomic_DNA"/>
</dbReference>
<keyword evidence="1" id="KW-0472">Membrane</keyword>
<keyword evidence="1" id="KW-0812">Transmembrane</keyword>